<evidence type="ECO:0008006" key="8">
    <source>
        <dbReference type="Google" id="ProtNLM"/>
    </source>
</evidence>
<proteinExistence type="inferred from homology"/>
<evidence type="ECO:0000256" key="1">
    <source>
        <dbReference type="ARBA" id="ARBA00005664"/>
    </source>
</evidence>
<dbReference type="SUPFAM" id="SSF81383">
    <property type="entry name" value="F-box domain"/>
    <property type="match status" value="1"/>
</dbReference>
<organism evidence="6 7">
    <name type="scientific">Fusarium austroafricanum</name>
    <dbReference type="NCBI Taxonomy" id="2364996"/>
    <lineage>
        <taxon>Eukaryota</taxon>
        <taxon>Fungi</taxon>
        <taxon>Dikarya</taxon>
        <taxon>Ascomycota</taxon>
        <taxon>Pezizomycotina</taxon>
        <taxon>Sordariomycetes</taxon>
        <taxon>Hypocreomycetidae</taxon>
        <taxon>Hypocreales</taxon>
        <taxon>Nectriaceae</taxon>
        <taxon>Fusarium</taxon>
        <taxon>Fusarium concolor species complex</taxon>
    </lineage>
</organism>
<dbReference type="GO" id="GO:0000139">
    <property type="term" value="C:Golgi membrane"/>
    <property type="evidence" value="ECO:0007669"/>
    <property type="project" value="TreeGrafter"/>
</dbReference>
<evidence type="ECO:0000256" key="4">
    <source>
        <dbReference type="SAM" id="MobiDB-lite"/>
    </source>
</evidence>
<sequence>MSQNGKSAIAMVQLKRLPCSATSLALKVAIIWFGILLCCQAFSFYGDEGWHKSFTYGTRYDGIPSVRAHGGSHCLPSLNTSLLSEAKSLRQTCQQNAPYPYSDVRIGRVAAHFGSAQEHYRKALRTHVVHSLIHDNTLDVMCTSVVDALWNKPAFIMSILLREMMKPVEERLEWLFWVDRDTVILDQCRPLSSFLSPVDTRRFDSQGIPGNTANLKNTSIPKNATKPVAQRPGKKPDKPVHLLVTKDWNGLNNGVFFLRVNQWAIDLFSDIAAFRYYRPNVTLQFTEQSAMDIVMNEPKFKPSVRYIPQEWFNTYPKGSAVAFEGMMGEAGLKEYHARRGDFLLHFAGRGGRDKSLNEWTSMLERTKGIWPKERVQRNTTTSIHDFWNGIHPDALKWRRALVQLKREGRDPDEESEEEDQEYVEWHPDDERHMYDPELVDNIALVWLGELVILGFNPCAEGAQKTYMAEAEPYNDFGVIDFRPGDDPNEPEVTEVGCYNPSDIGQDAVFPFHKVCYIIFSEVITSKGKLKCVDKDLLYDVMCRLAGSYATSLDINYGPISGQDQKWEAIPGEEFSVINPMETDDFYRHTQQKIASGAFEKFSNVPMASPKCQGNDPFSGLSNELLWLILDHLSADELLAFSSSSRPVYLVTEDISFWKARIAIDMPYLTHLDTHIEDSGLEEDIDFKKLYAWLNTVTKPMYGIGKPFMGIMNRRRIWQSCMDLKSWYDKAAAEPTRQIDPKIPKRAYCPLMVKTGPTERPRDQHIIKTMWFHSFEEACDLPYVLEAYWNEDELLTGIGTAFGDNLRIFGIKAETKTAWRIEAGSQINSLILYLGAGSGLAENVVGIQGIAVRINGRRSKLLLGNDRGQGCRPLTVSPSAFLVGIQGQTSENGIISRLGILESTKSEEESLSIEPRPLREKLLWACSWSATWEHQSTTIVTLFPTECHTTPLEDDLRLYESLRWAASKKVMEKLYQISAHISPDGLILGFRIEYVRNYWEPKRYVGDAGDWPENEMKHLTLDGAAGEIITEIGVNASETLDGIMLRTNKGNFVIFGQGELGTENWRMARPPEGEFVVGIVASFGMGKESQAKKSMVTLAMLHERLE</sequence>
<comment type="similarity">
    <text evidence="1">Belongs to the glycosyltransferase 34 family.</text>
</comment>
<evidence type="ECO:0000256" key="3">
    <source>
        <dbReference type="ARBA" id="ARBA00022679"/>
    </source>
</evidence>
<dbReference type="Gene3D" id="3.90.550.10">
    <property type="entry name" value="Spore Coat Polysaccharide Biosynthesis Protein SpsA, Chain A"/>
    <property type="match status" value="1"/>
</dbReference>
<keyword evidence="5" id="KW-1133">Transmembrane helix</keyword>
<keyword evidence="2" id="KW-0328">Glycosyltransferase</keyword>
<keyword evidence="5" id="KW-0472">Membrane</keyword>
<feature type="transmembrane region" description="Helical" evidence="5">
    <location>
        <begin position="21"/>
        <end position="45"/>
    </location>
</feature>
<dbReference type="InterPro" id="IPR036047">
    <property type="entry name" value="F-box-like_dom_sf"/>
</dbReference>
<dbReference type="GO" id="GO:0016757">
    <property type="term" value="F:glycosyltransferase activity"/>
    <property type="evidence" value="ECO:0007669"/>
    <property type="project" value="UniProtKB-KW"/>
</dbReference>
<dbReference type="PANTHER" id="PTHR31306">
    <property type="entry name" value="ALPHA-1,6-MANNOSYLTRANSFERASE MNN11-RELATED"/>
    <property type="match status" value="1"/>
</dbReference>
<evidence type="ECO:0000256" key="5">
    <source>
        <dbReference type="SAM" id="Phobius"/>
    </source>
</evidence>
<dbReference type="EMBL" id="JAADJG010000563">
    <property type="protein sequence ID" value="KAF4443728.1"/>
    <property type="molecule type" value="Genomic_DNA"/>
</dbReference>
<feature type="region of interest" description="Disordered" evidence="4">
    <location>
        <begin position="206"/>
        <end position="236"/>
    </location>
</feature>
<accession>A0A8H4K6K9</accession>
<dbReference type="GO" id="GO:0006487">
    <property type="term" value="P:protein N-linked glycosylation"/>
    <property type="evidence" value="ECO:0007669"/>
    <property type="project" value="TreeGrafter"/>
</dbReference>
<dbReference type="Pfam" id="PF05637">
    <property type="entry name" value="Glyco_transf_34"/>
    <property type="match status" value="1"/>
</dbReference>
<keyword evidence="5" id="KW-0812">Transmembrane</keyword>
<protein>
    <recommendedName>
        <fullName evidence="8">F-box domain-containing protein</fullName>
    </recommendedName>
</protein>
<dbReference type="InterPro" id="IPR008630">
    <property type="entry name" value="Glyco_trans_34"/>
</dbReference>
<name>A0A8H4K6K9_9HYPO</name>
<feature type="compositionally biased region" description="Polar residues" evidence="4">
    <location>
        <begin position="208"/>
        <end position="222"/>
    </location>
</feature>
<dbReference type="Gene3D" id="2.100.10.30">
    <property type="entry name" value="Jacalin-like lectin domain"/>
    <property type="match status" value="1"/>
</dbReference>
<dbReference type="Proteomes" id="UP000605986">
    <property type="component" value="Unassembled WGS sequence"/>
</dbReference>
<dbReference type="PANTHER" id="PTHR31306:SF8">
    <property type="entry name" value="GLYCOSYLTRANSFERASE FAMILY 34 PROTEIN"/>
    <property type="match status" value="1"/>
</dbReference>
<reference evidence="6" key="1">
    <citation type="submission" date="2020-01" db="EMBL/GenBank/DDBJ databases">
        <title>Identification and distribution of gene clusters putatively required for synthesis of sphingolipid metabolism inhibitors in phylogenetically diverse species of the filamentous fungus Fusarium.</title>
        <authorList>
            <person name="Kim H.-S."/>
            <person name="Busman M."/>
            <person name="Brown D.W."/>
            <person name="Divon H."/>
            <person name="Uhlig S."/>
            <person name="Proctor R.H."/>
        </authorList>
    </citation>
    <scope>NUCLEOTIDE SEQUENCE</scope>
    <source>
        <strain evidence="6">NRRL 53441</strain>
    </source>
</reference>
<dbReference type="SUPFAM" id="SSF51101">
    <property type="entry name" value="Mannose-binding lectins"/>
    <property type="match status" value="1"/>
</dbReference>
<dbReference type="OrthoDB" id="2571985at2759"/>
<dbReference type="AlphaFoldDB" id="A0A8H4K6K9"/>
<keyword evidence="7" id="KW-1185">Reference proteome</keyword>
<dbReference type="InterPro" id="IPR029044">
    <property type="entry name" value="Nucleotide-diphossugar_trans"/>
</dbReference>
<keyword evidence="3" id="KW-0808">Transferase</keyword>
<comment type="caution">
    <text evidence="6">The sequence shown here is derived from an EMBL/GenBank/DDBJ whole genome shotgun (WGS) entry which is preliminary data.</text>
</comment>
<evidence type="ECO:0000313" key="6">
    <source>
        <dbReference type="EMBL" id="KAF4443728.1"/>
    </source>
</evidence>
<gene>
    <name evidence="6" type="ORF">F53441_11370</name>
</gene>
<evidence type="ECO:0000256" key="2">
    <source>
        <dbReference type="ARBA" id="ARBA00022676"/>
    </source>
</evidence>
<dbReference type="InterPro" id="IPR036404">
    <property type="entry name" value="Jacalin-like_lectin_dom_sf"/>
</dbReference>
<evidence type="ECO:0000313" key="7">
    <source>
        <dbReference type="Proteomes" id="UP000605986"/>
    </source>
</evidence>